<keyword evidence="1" id="KW-0175">Coiled coil</keyword>
<organism evidence="2">
    <name type="scientific">viral metagenome</name>
    <dbReference type="NCBI Taxonomy" id="1070528"/>
    <lineage>
        <taxon>unclassified sequences</taxon>
        <taxon>metagenomes</taxon>
        <taxon>organismal metagenomes</taxon>
    </lineage>
</organism>
<protein>
    <submittedName>
        <fullName evidence="2">Uncharacterized protein</fullName>
    </submittedName>
</protein>
<dbReference type="EMBL" id="MN739679">
    <property type="protein sequence ID" value="QHT20631.1"/>
    <property type="molecule type" value="Genomic_DNA"/>
</dbReference>
<evidence type="ECO:0000313" key="2">
    <source>
        <dbReference type="EMBL" id="QHT20631.1"/>
    </source>
</evidence>
<evidence type="ECO:0000256" key="1">
    <source>
        <dbReference type="SAM" id="Coils"/>
    </source>
</evidence>
<name>A0A6C0DW07_9ZZZZ</name>
<feature type="coiled-coil region" evidence="1">
    <location>
        <begin position="44"/>
        <end position="71"/>
    </location>
</feature>
<proteinExistence type="predicted"/>
<accession>A0A6C0DW07</accession>
<dbReference type="AlphaFoldDB" id="A0A6C0DW07"/>
<reference evidence="2" key="1">
    <citation type="journal article" date="2020" name="Nature">
        <title>Giant virus diversity and host interactions through global metagenomics.</title>
        <authorList>
            <person name="Schulz F."/>
            <person name="Roux S."/>
            <person name="Paez-Espino D."/>
            <person name="Jungbluth S."/>
            <person name="Walsh D.A."/>
            <person name="Denef V.J."/>
            <person name="McMahon K.D."/>
            <person name="Konstantinidis K.T."/>
            <person name="Eloe-Fadrosh E.A."/>
            <person name="Kyrpides N.C."/>
            <person name="Woyke T."/>
        </authorList>
    </citation>
    <scope>NUCLEOTIDE SEQUENCE</scope>
    <source>
        <strain evidence="2">GVMAG-M-3300023174-68</strain>
    </source>
</reference>
<sequence>MFEEEMKMLLDKDWEEDEYKLISRLMENLVYYKRLMPKTLKSDIIEALELCNKLKVELDVLRKKIHDLNSSI</sequence>